<protein>
    <submittedName>
        <fullName evidence="3">Phage integrase N-terminal SAM-like domain-containing protein</fullName>
    </submittedName>
</protein>
<evidence type="ECO:0000256" key="1">
    <source>
        <dbReference type="ARBA" id="ARBA00023125"/>
    </source>
</evidence>
<accession>A0ABW2Y928</accession>
<organism evidence="3 4">
    <name type="scientific">Lysobacter brunescens</name>
    <dbReference type="NCBI Taxonomy" id="262323"/>
    <lineage>
        <taxon>Bacteria</taxon>
        <taxon>Pseudomonadati</taxon>
        <taxon>Pseudomonadota</taxon>
        <taxon>Gammaproteobacteria</taxon>
        <taxon>Lysobacterales</taxon>
        <taxon>Lysobacteraceae</taxon>
        <taxon>Lysobacter</taxon>
    </lineage>
</organism>
<name>A0ABW2Y928_9GAMM</name>
<evidence type="ECO:0000259" key="2">
    <source>
        <dbReference type="Pfam" id="PF13495"/>
    </source>
</evidence>
<sequence length="74" mass="8300">MKRYSLRTEQANSHWIRRDIRCNDLRHARESGGAEVEGFLSDLAVHVATLLRDAPARIGIEHPLHAGAAVVTRM</sequence>
<evidence type="ECO:0000313" key="4">
    <source>
        <dbReference type="Proteomes" id="UP001597110"/>
    </source>
</evidence>
<dbReference type="EMBL" id="JBHTIF010000001">
    <property type="protein sequence ID" value="MFD0724882.1"/>
    <property type="molecule type" value="Genomic_DNA"/>
</dbReference>
<feature type="domain" description="Integrase SAM-like N-terminal" evidence="2">
    <location>
        <begin position="1"/>
        <end position="46"/>
    </location>
</feature>
<reference evidence="4" key="1">
    <citation type="journal article" date="2019" name="Int. J. Syst. Evol. Microbiol.">
        <title>The Global Catalogue of Microorganisms (GCM) 10K type strain sequencing project: providing services to taxonomists for standard genome sequencing and annotation.</title>
        <authorList>
            <consortium name="The Broad Institute Genomics Platform"/>
            <consortium name="The Broad Institute Genome Sequencing Center for Infectious Disease"/>
            <person name="Wu L."/>
            <person name="Ma J."/>
        </authorList>
    </citation>
    <scope>NUCLEOTIDE SEQUENCE [LARGE SCALE GENOMIC DNA]</scope>
    <source>
        <strain evidence="4">CCUG 55585</strain>
    </source>
</reference>
<dbReference type="Pfam" id="PF13495">
    <property type="entry name" value="Phage_int_SAM_4"/>
    <property type="match status" value="1"/>
</dbReference>
<dbReference type="Proteomes" id="UP001597110">
    <property type="component" value="Unassembled WGS sequence"/>
</dbReference>
<keyword evidence="4" id="KW-1185">Reference proteome</keyword>
<keyword evidence="1" id="KW-0238">DNA-binding</keyword>
<dbReference type="InterPro" id="IPR010998">
    <property type="entry name" value="Integrase_recombinase_N"/>
</dbReference>
<proteinExistence type="predicted"/>
<gene>
    <name evidence="3" type="ORF">ACFQ0E_04635</name>
</gene>
<dbReference type="InterPro" id="IPR004107">
    <property type="entry name" value="Integrase_SAM-like_N"/>
</dbReference>
<evidence type="ECO:0000313" key="3">
    <source>
        <dbReference type="EMBL" id="MFD0724882.1"/>
    </source>
</evidence>
<dbReference type="Gene3D" id="1.10.150.130">
    <property type="match status" value="1"/>
</dbReference>
<comment type="caution">
    <text evidence="3">The sequence shown here is derived from an EMBL/GenBank/DDBJ whole genome shotgun (WGS) entry which is preliminary data.</text>
</comment>